<dbReference type="AlphaFoldDB" id="A0A239PIQ9"/>
<dbReference type="Pfam" id="PF13629">
    <property type="entry name" value="T2SS-T3SS_pil_N"/>
    <property type="match status" value="1"/>
</dbReference>
<evidence type="ECO:0000313" key="3">
    <source>
        <dbReference type="EMBL" id="SNT67691.1"/>
    </source>
</evidence>
<accession>A0A239PIQ9</accession>
<evidence type="ECO:0000313" key="4">
    <source>
        <dbReference type="Proteomes" id="UP000198346"/>
    </source>
</evidence>
<keyword evidence="4" id="KW-1185">Reference proteome</keyword>
<evidence type="ECO:0000256" key="1">
    <source>
        <dbReference type="SAM" id="SignalP"/>
    </source>
</evidence>
<dbReference type="RefSeq" id="WP_089410712.1">
    <property type="nucleotide sequence ID" value="NZ_FZQA01000001.1"/>
</dbReference>
<sequence>MRTLIAAAAILCLAVAPARAGQIWLTMDQVRPYEIERPAGQIVVGNPEIADVTVHDKKRIFLFGKAPGLTNMIIFDEKGEAIETLVIRVRSNTSGMLTFHRGAQRTTYNCTTECDATITVGDGNESFTQVASQVAQKQQGGNQ</sequence>
<dbReference type="InterPro" id="IPR032789">
    <property type="entry name" value="T2SS-T3SS_pil_N"/>
</dbReference>
<organism evidence="3 4">
    <name type="scientific">Amphiplicatus metriothermophilus</name>
    <dbReference type="NCBI Taxonomy" id="1519374"/>
    <lineage>
        <taxon>Bacteria</taxon>
        <taxon>Pseudomonadati</taxon>
        <taxon>Pseudomonadota</taxon>
        <taxon>Alphaproteobacteria</taxon>
        <taxon>Parvularculales</taxon>
        <taxon>Parvularculaceae</taxon>
        <taxon>Amphiplicatus</taxon>
    </lineage>
</organism>
<feature type="signal peptide" evidence="1">
    <location>
        <begin position="1"/>
        <end position="20"/>
    </location>
</feature>
<name>A0A239PIQ9_9PROT</name>
<dbReference type="OrthoDB" id="9815749at2"/>
<protein>
    <submittedName>
        <fullName evidence="3">Pilus formation protein N terminal region</fullName>
    </submittedName>
</protein>
<feature type="domain" description="Pilus formation protein N-terminal" evidence="2">
    <location>
        <begin position="20"/>
        <end position="89"/>
    </location>
</feature>
<proteinExistence type="predicted"/>
<dbReference type="EMBL" id="FZQA01000001">
    <property type="protein sequence ID" value="SNT67691.1"/>
    <property type="molecule type" value="Genomic_DNA"/>
</dbReference>
<feature type="chain" id="PRO_5012737763" evidence="1">
    <location>
        <begin position="21"/>
        <end position="143"/>
    </location>
</feature>
<evidence type="ECO:0000259" key="2">
    <source>
        <dbReference type="Pfam" id="PF13629"/>
    </source>
</evidence>
<reference evidence="3 4" key="1">
    <citation type="submission" date="2017-07" db="EMBL/GenBank/DDBJ databases">
        <authorList>
            <person name="Sun Z.S."/>
            <person name="Albrecht U."/>
            <person name="Echele G."/>
            <person name="Lee C.C."/>
        </authorList>
    </citation>
    <scope>NUCLEOTIDE SEQUENCE [LARGE SCALE GENOMIC DNA]</scope>
    <source>
        <strain evidence="3 4">CGMCC 1.12710</strain>
    </source>
</reference>
<dbReference type="Proteomes" id="UP000198346">
    <property type="component" value="Unassembled WGS sequence"/>
</dbReference>
<keyword evidence="1" id="KW-0732">Signal</keyword>
<gene>
    <name evidence="3" type="ORF">SAMN06297382_0183</name>
</gene>